<evidence type="ECO:0000313" key="14">
    <source>
        <dbReference type="EMBL" id="MDC3988915.1"/>
    </source>
</evidence>
<dbReference type="InterPro" id="IPR051395">
    <property type="entry name" value="Cytochrome_c_Peroxidase/MauG"/>
</dbReference>
<gene>
    <name evidence="14" type="ORF">KEG57_51085</name>
</gene>
<dbReference type="GO" id="GO:0004130">
    <property type="term" value="F:cytochrome-c peroxidase activity"/>
    <property type="evidence" value="ECO:0007669"/>
    <property type="project" value="TreeGrafter"/>
</dbReference>
<dbReference type="CDD" id="cd14014">
    <property type="entry name" value="STKc_PknB_like"/>
    <property type="match status" value="1"/>
</dbReference>
<dbReference type="AlphaFoldDB" id="A0A9X3XGF1"/>
<dbReference type="InterPro" id="IPR011009">
    <property type="entry name" value="Kinase-like_dom_sf"/>
</dbReference>
<evidence type="ECO:0000313" key="15">
    <source>
        <dbReference type="Proteomes" id="UP001151081"/>
    </source>
</evidence>
<dbReference type="InterPro" id="IPR008271">
    <property type="entry name" value="Ser/Thr_kinase_AS"/>
</dbReference>
<dbReference type="Gene3D" id="3.30.200.20">
    <property type="entry name" value="Phosphorylase Kinase, domain 1"/>
    <property type="match status" value="1"/>
</dbReference>
<dbReference type="Proteomes" id="UP001151081">
    <property type="component" value="Unassembled WGS sequence"/>
</dbReference>
<sequence>MDIPHVDVPRPGDIVAGKYRIEGTLGQGGMGVVLAAEHLALRQPVALKLLLPRHGGTVEAEERFLREARATASLQNQHVVRILDAGLLQTGVPYLAMERLRGLDLQEVLHLRGPFSSIAAVDRLLEACEGIAEAHARGIIHRDLKPANLFLATGADGVEIVKVLDFGLSKWLTPEGPTESSLTDSNAIVGSVPYLAPELLRGLKWADTRADIWALGVILYEFLTGQRPFEACTTPQCLLKILEHPPVPMDAWGVVVPAGIDRVVLHCLEKDPGDRPQTVAELAQALEPFGSSAARASLDRIRRYQANEGPSRPQSSLVAEPPPSERVASLHREETPKPWVSSDAPPRPRPGSGRFGPTTTPLHELNAQTPSRALAPPERPRSFSWGLALALGMAVAAGLAFGLSRMTRRMDVVSAEIIPERLTSFAPLPVESTIPPDPTSAAQIRLGRVLFHDPRLSKNQDISCASCHPLEAWGVDRRKLSRGSDNREPPRNTLSVYNVDGYFALLWDGRQDNLVDQAKEVLRSPRAMAATPERVEATLRSSKGYTQAFAQAFPGPTQPVTFDNVARALAAFQATLYTRSRWDRFLEGDKAALSDEEKAGFNRFVEIGCITCHFGPNVGATMYQKAGLVKPWPDTKDRGRYEITRRDVDWMVFRVPSLRNVARTGPYFHDGSVSSLEEAVKMMGRHQLGQELSDRDARLIMRWMESLTGEIPRDAIELDEASRVLLKGNVP</sequence>
<evidence type="ECO:0000256" key="9">
    <source>
        <dbReference type="PROSITE-ProRule" id="PRU10141"/>
    </source>
</evidence>
<evidence type="ECO:0000256" key="7">
    <source>
        <dbReference type="ARBA" id="ARBA00023004"/>
    </source>
</evidence>
<evidence type="ECO:0000256" key="8">
    <source>
        <dbReference type="PROSITE-ProRule" id="PRU00433"/>
    </source>
</evidence>
<dbReference type="PROSITE" id="PS00107">
    <property type="entry name" value="PROTEIN_KINASE_ATP"/>
    <property type="match status" value="1"/>
</dbReference>
<organism evidence="14 15">
    <name type="scientific">Polyangium jinanense</name>
    <dbReference type="NCBI Taxonomy" id="2829994"/>
    <lineage>
        <taxon>Bacteria</taxon>
        <taxon>Pseudomonadati</taxon>
        <taxon>Myxococcota</taxon>
        <taxon>Polyangia</taxon>
        <taxon>Polyangiales</taxon>
        <taxon>Polyangiaceae</taxon>
        <taxon>Polyangium</taxon>
    </lineage>
</organism>
<keyword evidence="11" id="KW-1133">Transmembrane helix</keyword>
<proteinExistence type="predicted"/>
<dbReference type="Pfam" id="PF03150">
    <property type="entry name" value="CCP_MauG"/>
    <property type="match status" value="1"/>
</dbReference>
<dbReference type="InterPro" id="IPR009056">
    <property type="entry name" value="Cyt_c-like_dom"/>
</dbReference>
<dbReference type="SMART" id="SM00220">
    <property type="entry name" value="S_TKc"/>
    <property type="match status" value="1"/>
</dbReference>
<dbReference type="GO" id="GO:0004672">
    <property type="term" value="F:protein kinase activity"/>
    <property type="evidence" value="ECO:0007669"/>
    <property type="project" value="InterPro"/>
</dbReference>
<evidence type="ECO:0000256" key="4">
    <source>
        <dbReference type="ARBA" id="ARBA00022741"/>
    </source>
</evidence>
<evidence type="ECO:0000256" key="3">
    <source>
        <dbReference type="ARBA" id="ARBA00022723"/>
    </source>
</evidence>
<dbReference type="EMBL" id="JAGTJJ010000088">
    <property type="protein sequence ID" value="MDC3988915.1"/>
    <property type="molecule type" value="Genomic_DNA"/>
</dbReference>
<dbReference type="GO" id="GO:0020037">
    <property type="term" value="F:heme binding"/>
    <property type="evidence" value="ECO:0007669"/>
    <property type="project" value="InterPro"/>
</dbReference>
<keyword evidence="7 8" id="KW-0408">Iron</keyword>
<keyword evidence="6" id="KW-0560">Oxidoreductase</keyword>
<feature type="transmembrane region" description="Helical" evidence="11">
    <location>
        <begin position="383"/>
        <end position="403"/>
    </location>
</feature>
<feature type="compositionally biased region" description="Low complexity" evidence="10">
    <location>
        <begin position="350"/>
        <end position="361"/>
    </location>
</feature>
<evidence type="ECO:0000259" key="12">
    <source>
        <dbReference type="PROSITE" id="PS50011"/>
    </source>
</evidence>
<dbReference type="GO" id="GO:0030313">
    <property type="term" value="C:cell envelope"/>
    <property type="evidence" value="ECO:0007669"/>
    <property type="project" value="UniProtKB-SubCell"/>
</dbReference>
<feature type="binding site" evidence="9">
    <location>
        <position position="48"/>
    </location>
    <ligand>
        <name>ATP</name>
        <dbReference type="ChEBI" id="CHEBI:30616"/>
    </ligand>
</feature>
<feature type="region of interest" description="Disordered" evidence="10">
    <location>
        <begin position="307"/>
        <end position="378"/>
    </location>
</feature>
<dbReference type="PROSITE" id="PS50011">
    <property type="entry name" value="PROTEIN_KINASE_DOM"/>
    <property type="match status" value="1"/>
</dbReference>
<keyword evidence="11" id="KW-0812">Transmembrane</keyword>
<dbReference type="PROSITE" id="PS51007">
    <property type="entry name" value="CYTC"/>
    <property type="match status" value="1"/>
</dbReference>
<comment type="caution">
    <text evidence="14">The sequence shown here is derived from an EMBL/GenBank/DDBJ whole genome shotgun (WGS) entry which is preliminary data.</text>
</comment>
<dbReference type="RefSeq" id="WP_272425385.1">
    <property type="nucleotide sequence ID" value="NZ_JAGTJJ010000088.1"/>
</dbReference>
<dbReference type="SUPFAM" id="SSF56112">
    <property type="entry name" value="Protein kinase-like (PK-like)"/>
    <property type="match status" value="1"/>
</dbReference>
<evidence type="ECO:0000256" key="5">
    <source>
        <dbReference type="ARBA" id="ARBA00022840"/>
    </source>
</evidence>
<dbReference type="GO" id="GO:0009055">
    <property type="term" value="F:electron transfer activity"/>
    <property type="evidence" value="ECO:0007669"/>
    <property type="project" value="InterPro"/>
</dbReference>
<dbReference type="InterPro" id="IPR004852">
    <property type="entry name" value="Di-haem_cyt_c_peroxidsae"/>
</dbReference>
<dbReference type="SUPFAM" id="SSF46626">
    <property type="entry name" value="Cytochrome c"/>
    <property type="match status" value="2"/>
</dbReference>
<keyword evidence="4 9" id="KW-0547">Nucleotide-binding</keyword>
<feature type="domain" description="Protein kinase" evidence="12">
    <location>
        <begin position="19"/>
        <end position="290"/>
    </location>
</feature>
<keyword evidence="14" id="KW-0808">Transferase</keyword>
<keyword evidence="3 8" id="KW-0479">Metal-binding</keyword>
<evidence type="ECO:0000256" key="11">
    <source>
        <dbReference type="SAM" id="Phobius"/>
    </source>
</evidence>
<accession>A0A9X3XGF1</accession>
<dbReference type="InterPro" id="IPR017441">
    <property type="entry name" value="Protein_kinase_ATP_BS"/>
</dbReference>
<keyword evidence="5 9" id="KW-0067">ATP-binding</keyword>
<dbReference type="PROSITE" id="PS00108">
    <property type="entry name" value="PROTEIN_KINASE_ST"/>
    <property type="match status" value="1"/>
</dbReference>
<dbReference type="PANTHER" id="PTHR30600:SF7">
    <property type="entry name" value="CYTOCHROME C PEROXIDASE-RELATED"/>
    <property type="match status" value="1"/>
</dbReference>
<dbReference type="Gene3D" id="1.10.760.10">
    <property type="entry name" value="Cytochrome c-like domain"/>
    <property type="match status" value="2"/>
</dbReference>
<dbReference type="GO" id="GO:0005524">
    <property type="term" value="F:ATP binding"/>
    <property type="evidence" value="ECO:0007669"/>
    <property type="project" value="UniProtKB-UniRule"/>
</dbReference>
<evidence type="ECO:0000256" key="1">
    <source>
        <dbReference type="ARBA" id="ARBA00004196"/>
    </source>
</evidence>
<evidence type="ECO:0000259" key="13">
    <source>
        <dbReference type="PROSITE" id="PS51007"/>
    </source>
</evidence>
<keyword evidence="15" id="KW-1185">Reference proteome</keyword>
<dbReference type="InterPro" id="IPR000719">
    <property type="entry name" value="Prot_kinase_dom"/>
</dbReference>
<dbReference type="Gene3D" id="1.10.510.10">
    <property type="entry name" value="Transferase(Phosphotransferase) domain 1"/>
    <property type="match status" value="1"/>
</dbReference>
<name>A0A9X3XGF1_9BACT</name>
<evidence type="ECO:0000256" key="2">
    <source>
        <dbReference type="ARBA" id="ARBA00022617"/>
    </source>
</evidence>
<dbReference type="Pfam" id="PF00069">
    <property type="entry name" value="Pkinase"/>
    <property type="match status" value="1"/>
</dbReference>
<protein>
    <submittedName>
        <fullName evidence="14">Protein kinase</fullName>
    </submittedName>
</protein>
<dbReference type="PANTHER" id="PTHR30600">
    <property type="entry name" value="CYTOCHROME C PEROXIDASE-RELATED"/>
    <property type="match status" value="1"/>
</dbReference>
<reference evidence="14 15" key="1">
    <citation type="submission" date="2021-04" db="EMBL/GenBank/DDBJ databases">
        <title>Genome analysis of Polyangium sp.</title>
        <authorList>
            <person name="Li Y."/>
            <person name="Wang J."/>
        </authorList>
    </citation>
    <scope>NUCLEOTIDE SEQUENCE [LARGE SCALE GENOMIC DNA]</scope>
    <source>
        <strain evidence="14 15">SDU14</strain>
    </source>
</reference>
<keyword evidence="2 8" id="KW-0349">Heme</keyword>
<comment type="subcellular location">
    <subcellularLocation>
        <location evidence="1">Cell envelope</location>
    </subcellularLocation>
</comment>
<keyword evidence="11" id="KW-0472">Membrane</keyword>
<dbReference type="GO" id="GO:0046872">
    <property type="term" value="F:metal ion binding"/>
    <property type="evidence" value="ECO:0007669"/>
    <property type="project" value="UniProtKB-KW"/>
</dbReference>
<keyword evidence="14" id="KW-0418">Kinase</keyword>
<evidence type="ECO:0000256" key="10">
    <source>
        <dbReference type="SAM" id="MobiDB-lite"/>
    </source>
</evidence>
<feature type="domain" description="Cytochrome c" evidence="13">
    <location>
        <begin position="442"/>
        <end position="573"/>
    </location>
</feature>
<evidence type="ECO:0000256" key="6">
    <source>
        <dbReference type="ARBA" id="ARBA00023002"/>
    </source>
</evidence>
<dbReference type="InterPro" id="IPR036909">
    <property type="entry name" value="Cyt_c-like_dom_sf"/>
</dbReference>